<evidence type="ECO:0000256" key="1">
    <source>
        <dbReference type="SAM" id="Phobius"/>
    </source>
</evidence>
<evidence type="ECO:0000313" key="3">
    <source>
        <dbReference type="Proteomes" id="UP000277896"/>
    </source>
</evidence>
<organism evidence="2 3">
    <name type="scientific">Lactiplantibacillus paraplantarum</name>
    <dbReference type="NCBI Taxonomy" id="60520"/>
    <lineage>
        <taxon>Bacteria</taxon>
        <taxon>Bacillati</taxon>
        <taxon>Bacillota</taxon>
        <taxon>Bacilli</taxon>
        <taxon>Lactobacillales</taxon>
        <taxon>Lactobacillaceae</taxon>
        <taxon>Lactiplantibacillus</taxon>
    </lineage>
</organism>
<evidence type="ECO:0000313" key="2">
    <source>
        <dbReference type="EMBL" id="AYJ38447.1"/>
    </source>
</evidence>
<dbReference type="Proteomes" id="UP000277896">
    <property type="component" value="Chromosome"/>
</dbReference>
<dbReference type="EMBL" id="CP032744">
    <property type="protein sequence ID" value="AYJ38447.1"/>
    <property type="molecule type" value="Genomic_DNA"/>
</dbReference>
<keyword evidence="1" id="KW-0472">Membrane</keyword>
<keyword evidence="1" id="KW-1133">Transmembrane helix</keyword>
<gene>
    <name evidence="2" type="ORF">LP667_06305</name>
</gene>
<sequence>MDANLAGPVEPFATYIEDVTSYKIYIEKGEKMFELLEAIINIIKYLGMAIVFGFLAYALIYIMIGVFTMN</sequence>
<feature type="transmembrane region" description="Helical" evidence="1">
    <location>
        <begin position="42"/>
        <end position="67"/>
    </location>
</feature>
<keyword evidence="1" id="KW-0812">Transmembrane</keyword>
<protein>
    <submittedName>
        <fullName evidence="2">Uncharacterized protein</fullName>
    </submittedName>
</protein>
<reference evidence="2 3" key="1">
    <citation type="submission" date="2018-10" db="EMBL/GenBank/DDBJ databases">
        <title>Genome seuquencing of Lactobacillus species.</title>
        <authorList>
            <person name="Baek C."/>
            <person name="Yi H."/>
        </authorList>
    </citation>
    <scope>NUCLEOTIDE SEQUENCE [LARGE SCALE GENOMIC DNA]</scope>
    <source>
        <strain evidence="2 3">DSM 10667</strain>
    </source>
</reference>
<name>A0AAD0TPH4_9LACO</name>
<accession>A0AAD0TPH4</accession>
<proteinExistence type="predicted"/>
<dbReference type="AlphaFoldDB" id="A0AAD0TPH4"/>